<comment type="caution">
    <text evidence="2">The sequence shown here is derived from an EMBL/GenBank/DDBJ whole genome shotgun (WGS) entry which is preliminary data.</text>
</comment>
<keyword evidence="1" id="KW-0812">Transmembrane</keyword>
<keyword evidence="1" id="KW-0472">Membrane</keyword>
<evidence type="ECO:0000256" key="1">
    <source>
        <dbReference type="SAM" id="Phobius"/>
    </source>
</evidence>
<dbReference type="RefSeq" id="WP_378254761.1">
    <property type="nucleotide sequence ID" value="NZ_JBHSJV010000001.1"/>
</dbReference>
<evidence type="ECO:0000313" key="2">
    <source>
        <dbReference type="EMBL" id="MFD2592699.1"/>
    </source>
</evidence>
<gene>
    <name evidence="2" type="ORF">ACFSTE_17820</name>
</gene>
<keyword evidence="1" id="KW-1133">Transmembrane helix</keyword>
<feature type="transmembrane region" description="Helical" evidence="1">
    <location>
        <begin position="43"/>
        <end position="61"/>
    </location>
</feature>
<dbReference type="InterPro" id="IPR021516">
    <property type="entry name" value="DUF3179"/>
</dbReference>
<dbReference type="EMBL" id="JBHULX010000039">
    <property type="protein sequence ID" value="MFD2592699.1"/>
    <property type="molecule type" value="Genomic_DNA"/>
</dbReference>
<evidence type="ECO:0000313" key="3">
    <source>
        <dbReference type="Proteomes" id="UP001597459"/>
    </source>
</evidence>
<dbReference type="Pfam" id="PF11376">
    <property type="entry name" value="DUF3179"/>
    <property type="match status" value="1"/>
</dbReference>
<accession>A0ABW5NCH6</accession>
<sequence>MELLLLYVISGIALLIGTAAIYMTLIEGVSIRWIYYHYFIRKPINWLFMISILGWTTYTYIQTGIFPISYTIPTLISVLALVLSYKMHQEHAFPAVFFPDITNNIDRLPLKDDMEMAVIEYNGITKSYPLDYVIHHHIINDHFHSKTVALTYCAMCRSIIPFDVTEIGPLFVGSFKNANMIVADKRTKTFFQQATFQSVIGPLHPYELTMIPFQILSWKEVKQTISAPTVVSITEKDCKSFELPVPGLWKKISNSETTPGLSGKNRDKTFPSRTRVIGIIDATPPYSIVYLKKEILAAKVVVNKEHGIILIGTGKTVTAFRNTIGTTPITLEFSMDTLYDSKNNTRWDRRGKYLSGEIIRDLEIIAISDEYWFSWIKFHKQSSLIRL</sequence>
<protein>
    <submittedName>
        <fullName evidence="2">DUF3179 domain-containing (Seleno)protein</fullName>
    </submittedName>
</protein>
<feature type="transmembrane region" description="Helical" evidence="1">
    <location>
        <begin position="6"/>
        <end position="31"/>
    </location>
</feature>
<proteinExistence type="predicted"/>
<organism evidence="2 3">
    <name type="scientific">Aquimarina hainanensis</name>
    <dbReference type="NCBI Taxonomy" id="1578017"/>
    <lineage>
        <taxon>Bacteria</taxon>
        <taxon>Pseudomonadati</taxon>
        <taxon>Bacteroidota</taxon>
        <taxon>Flavobacteriia</taxon>
        <taxon>Flavobacteriales</taxon>
        <taxon>Flavobacteriaceae</taxon>
        <taxon>Aquimarina</taxon>
    </lineage>
</organism>
<keyword evidence="3" id="KW-1185">Reference proteome</keyword>
<name>A0ABW5NCH6_9FLAO</name>
<dbReference type="Proteomes" id="UP001597459">
    <property type="component" value="Unassembled WGS sequence"/>
</dbReference>
<reference evidence="3" key="1">
    <citation type="journal article" date="2019" name="Int. J. Syst. Evol. Microbiol.">
        <title>The Global Catalogue of Microorganisms (GCM) 10K type strain sequencing project: providing services to taxonomists for standard genome sequencing and annotation.</title>
        <authorList>
            <consortium name="The Broad Institute Genomics Platform"/>
            <consortium name="The Broad Institute Genome Sequencing Center for Infectious Disease"/>
            <person name="Wu L."/>
            <person name="Ma J."/>
        </authorList>
    </citation>
    <scope>NUCLEOTIDE SEQUENCE [LARGE SCALE GENOMIC DNA]</scope>
    <source>
        <strain evidence="3">KCTC 42423</strain>
    </source>
</reference>